<feature type="compositionally biased region" description="Polar residues" evidence="1">
    <location>
        <begin position="488"/>
        <end position="497"/>
    </location>
</feature>
<dbReference type="Pfam" id="PF26082">
    <property type="entry name" value="zf-C2H2_AcuF"/>
    <property type="match status" value="1"/>
</dbReference>
<feature type="region of interest" description="Disordered" evidence="1">
    <location>
        <begin position="253"/>
        <end position="274"/>
    </location>
</feature>
<dbReference type="InterPro" id="IPR013087">
    <property type="entry name" value="Znf_C2H2_type"/>
</dbReference>
<dbReference type="AlphaFoldDB" id="A0A1S9DX56"/>
<dbReference type="VEuPathDB" id="FungiDB:AO090663000006"/>
<dbReference type="SUPFAM" id="SSF46689">
    <property type="entry name" value="Homeodomain-like"/>
    <property type="match status" value="1"/>
</dbReference>
<name>A0A1S9DX56_ASPOZ</name>
<feature type="region of interest" description="Disordered" evidence="1">
    <location>
        <begin position="148"/>
        <end position="171"/>
    </location>
</feature>
<dbReference type="eggNOG" id="KOG1878">
    <property type="taxonomic scope" value="Eukaryota"/>
</dbReference>
<dbReference type="InterPro" id="IPR058925">
    <property type="entry name" value="zf-C2H2_AcuF"/>
</dbReference>
<dbReference type="InterPro" id="IPR009057">
    <property type="entry name" value="Homeodomain-like_sf"/>
</dbReference>
<dbReference type="OrthoDB" id="6133115at2759"/>
<gene>
    <name evidence="4" type="ORF">OAory_01013840</name>
</gene>
<dbReference type="SMART" id="SM00355">
    <property type="entry name" value="ZnF_C2H2"/>
    <property type="match status" value="3"/>
</dbReference>
<evidence type="ECO:0000256" key="1">
    <source>
        <dbReference type="SAM" id="MobiDB-lite"/>
    </source>
</evidence>
<dbReference type="PANTHER" id="PTHR35391">
    <property type="entry name" value="C2H2-TYPE DOMAIN-CONTAINING PROTEIN-RELATED"/>
    <property type="match status" value="1"/>
</dbReference>
<feature type="region of interest" description="Disordered" evidence="1">
    <location>
        <begin position="756"/>
        <end position="779"/>
    </location>
</feature>
<dbReference type="Gene3D" id="1.10.10.60">
    <property type="entry name" value="Homeodomain-like"/>
    <property type="match status" value="1"/>
</dbReference>
<dbReference type="SMART" id="SM00717">
    <property type="entry name" value="SANT"/>
    <property type="match status" value="1"/>
</dbReference>
<feature type="compositionally biased region" description="Acidic residues" evidence="1">
    <location>
        <begin position="465"/>
        <end position="475"/>
    </location>
</feature>
<dbReference type="Proteomes" id="UP000190312">
    <property type="component" value="Unassembled WGS sequence"/>
</dbReference>
<feature type="region of interest" description="Disordered" evidence="1">
    <location>
        <begin position="465"/>
        <end position="497"/>
    </location>
</feature>
<protein>
    <submittedName>
        <fullName evidence="4">Myb DNA-binding domain protein</fullName>
    </submittedName>
</protein>
<feature type="domain" description="C2H2-type" evidence="2">
    <location>
        <begin position="430"/>
        <end position="453"/>
    </location>
</feature>
<feature type="region of interest" description="Disordered" evidence="1">
    <location>
        <begin position="681"/>
        <end position="701"/>
    </location>
</feature>
<evidence type="ECO:0000313" key="5">
    <source>
        <dbReference type="Proteomes" id="UP000190312"/>
    </source>
</evidence>
<feature type="domain" description="C2H2-type" evidence="2">
    <location>
        <begin position="345"/>
        <end position="373"/>
    </location>
</feature>
<dbReference type="InterPro" id="IPR001005">
    <property type="entry name" value="SANT/Myb"/>
</dbReference>
<feature type="compositionally biased region" description="Basic and acidic residues" evidence="1">
    <location>
        <begin position="770"/>
        <end position="779"/>
    </location>
</feature>
<feature type="domain" description="Myb-like" evidence="3">
    <location>
        <begin position="588"/>
        <end position="636"/>
    </location>
</feature>
<keyword evidence="4" id="KW-0238">DNA-binding</keyword>
<evidence type="ECO:0000259" key="2">
    <source>
        <dbReference type="SMART" id="SM00355"/>
    </source>
</evidence>
<feature type="domain" description="C2H2-type" evidence="2">
    <location>
        <begin position="379"/>
        <end position="402"/>
    </location>
</feature>
<accession>A0A1S9DX56</accession>
<reference evidence="4 5" key="1">
    <citation type="submission" date="2016-10" db="EMBL/GenBank/DDBJ databases">
        <title>Genome sequencing of Aspergillus oryzae BCC7051.</title>
        <authorList>
            <person name="Thammarongtham C."/>
            <person name="Vorapreeda T."/>
            <person name="Nookaew I."/>
            <person name="Srisuk T."/>
            <person name="Land M."/>
            <person name="Jeennor S."/>
            <person name="Laoteng K."/>
        </authorList>
    </citation>
    <scope>NUCLEOTIDE SEQUENCE [LARGE SCALE GENOMIC DNA]</scope>
    <source>
        <strain evidence="4 5">BCC7051</strain>
    </source>
</reference>
<organism evidence="4 5">
    <name type="scientific">Aspergillus oryzae</name>
    <name type="common">Yellow koji mold</name>
    <dbReference type="NCBI Taxonomy" id="5062"/>
    <lineage>
        <taxon>Eukaryota</taxon>
        <taxon>Fungi</taxon>
        <taxon>Dikarya</taxon>
        <taxon>Ascomycota</taxon>
        <taxon>Pezizomycotina</taxon>
        <taxon>Eurotiomycetes</taxon>
        <taxon>Eurotiomycetidae</taxon>
        <taxon>Eurotiales</taxon>
        <taxon>Aspergillaceae</taxon>
        <taxon>Aspergillus</taxon>
        <taxon>Aspergillus subgen. Circumdati</taxon>
    </lineage>
</organism>
<sequence>MKTKAETTDILDDWVVSRIDHSYENPNFGFVETLYQTCSAALVSLWKSHLRLTSDNPQKSTLKKDIASIQFWEENFPVGHLDTILAESSGLKIRVLENLRGIGKILIAFFTDYDEVIFSTQNERNPECNFANDLLIQVEKAALMLDVEEKSERSSDDETDDDSSPATERHQNRLGRLDSYISCLIDLTPVVERHIYSLQCKTEAQYVPIETTFRLSHRAQPYAMRIRDRFANAPTSLVERLAEANLQRSIRLRTQEEEKEEVDDHTNHDSGLGTSIPTMSQYAATVASHTSFLSVAGEEALGRPRVPPLPQEGGRPFRCDYCHRTISMRNRIEWKMHVFADLESYICTHEDCRDVFKTFPTRQLWADHEFNAHFTLIRWRCFICSIALNTAERFVEHLAQEHGSVLTGHCVTAATSEARETVLTPGFGNYKCLLCLQDGWHTRKGYTTHVGRHLEEISLACLPRDEEDSSDDDLDTNISHALSDVDEPTSTSGESYGVDANSTALTPAPQGNPCIATDAKIELGVHRMAEATLPQEKEAVEKNAPPHTSHPRGYLGRAKEGMYVFGSTEAEPGMATTEPSEVGYGSLPTSHWSVHEQRDFPRLLAHFGRDFEGISNFMKSKTPVMVKNYYQRRLDSGNRYFEETALTAEERKSRGEPTGPLPVLNAAPMRHYGATRSTIAPHPPAPHGHTRAPAGSMTGGILALKPSAEGSPRKCVSLDGWWQCCHCESLMNPALSTGGWPLEWYSGRVRVLDLETAPDPAPVSGSRYRTRPDPEPGLI</sequence>
<comment type="caution">
    <text evidence="4">The sequence shown here is derived from an EMBL/GenBank/DDBJ whole genome shotgun (WGS) entry which is preliminary data.</text>
</comment>
<dbReference type="Pfam" id="PF00249">
    <property type="entry name" value="Myb_DNA-binding"/>
    <property type="match status" value="1"/>
</dbReference>
<evidence type="ECO:0000259" key="3">
    <source>
        <dbReference type="SMART" id="SM00717"/>
    </source>
</evidence>
<dbReference type="EMBL" id="MKZY01000002">
    <property type="protein sequence ID" value="OOO13635.1"/>
    <property type="molecule type" value="Genomic_DNA"/>
</dbReference>
<dbReference type="CDD" id="cd00167">
    <property type="entry name" value="SANT"/>
    <property type="match status" value="1"/>
</dbReference>
<dbReference type="PANTHER" id="PTHR35391:SF7">
    <property type="entry name" value="C2H2-TYPE DOMAIN-CONTAINING PROTEIN"/>
    <property type="match status" value="1"/>
</dbReference>
<proteinExistence type="predicted"/>
<dbReference type="GO" id="GO:0003677">
    <property type="term" value="F:DNA binding"/>
    <property type="evidence" value="ECO:0007669"/>
    <property type="project" value="UniProtKB-KW"/>
</dbReference>
<evidence type="ECO:0000313" key="4">
    <source>
        <dbReference type="EMBL" id="OOO13635.1"/>
    </source>
</evidence>